<dbReference type="Pfam" id="PF13302">
    <property type="entry name" value="Acetyltransf_3"/>
    <property type="match status" value="1"/>
</dbReference>
<protein>
    <submittedName>
        <fullName evidence="2">RimJ/RimL family protein N-acetyltransferase</fullName>
    </submittedName>
</protein>
<keyword evidence="3" id="KW-1185">Reference proteome</keyword>
<dbReference type="GO" id="GO:1990189">
    <property type="term" value="F:protein N-terminal-serine acetyltransferase activity"/>
    <property type="evidence" value="ECO:0007669"/>
    <property type="project" value="TreeGrafter"/>
</dbReference>
<name>A0A562BAR8_9BURK</name>
<dbReference type="AlphaFoldDB" id="A0A562BAR8"/>
<dbReference type="EMBL" id="VLJN01000031">
    <property type="protein sequence ID" value="TWG82253.1"/>
    <property type="molecule type" value="Genomic_DNA"/>
</dbReference>
<evidence type="ECO:0000259" key="1">
    <source>
        <dbReference type="PROSITE" id="PS51186"/>
    </source>
</evidence>
<gene>
    <name evidence="2" type="ORF">L602_003700000220</name>
</gene>
<organism evidence="2 3">
    <name type="scientific">Cupriavidus gilardii J11</name>
    <dbReference type="NCBI Taxonomy" id="936133"/>
    <lineage>
        <taxon>Bacteria</taxon>
        <taxon>Pseudomonadati</taxon>
        <taxon>Pseudomonadota</taxon>
        <taxon>Betaproteobacteria</taxon>
        <taxon>Burkholderiales</taxon>
        <taxon>Burkholderiaceae</taxon>
        <taxon>Cupriavidus</taxon>
    </lineage>
</organism>
<dbReference type="InterPro" id="IPR051908">
    <property type="entry name" value="Ribosomal_N-acetyltransferase"/>
</dbReference>
<comment type="caution">
    <text evidence="2">The sequence shown here is derived from an EMBL/GenBank/DDBJ whole genome shotgun (WGS) entry which is preliminary data.</text>
</comment>
<evidence type="ECO:0000313" key="3">
    <source>
        <dbReference type="Proteomes" id="UP000318141"/>
    </source>
</evidence>
<dbReference type="InterPro" id="IPR016181">
    <property type="entry name" value="Acyl_CoA_acyltransferase"/>
</dbReference>
<proteinExistence type="predicted"/>
<dbReference type="GO" id="GO:0008999">
    <property type="term" value="F:protein-N-terminal-alanine acetyltransferase activity"/>
    <property type="evidence" value="ECO:0007669"/>
    <property type="project" value="TreeGrafter"/>
</dbReference>
<dbReference type="SUPFAM" id="SSF55729">
    <property type="entry name" value="Acyl-CoA N-acyltransferases (Nat)"/>
    <property type="match status" value="1"/>
</dbReference>
<dbReference type="GO" id="GO:0005737">
    <property type="term" value="C:cytoplasm"/>
    <property type="evidence" value="ECO:0007669"/>
    <property type="project" value="TreeGrafter"/>
</dbReference>
<sequence>MIDGIARRPIMRGDGFALHPFRPSDATQLAAAVQESMASLSPWMPWAHLRYSVRDAQLWIETCTENLVAGVSYDIGVYSEDGRTLLGGVALNQLSPENAMANLGYWIRRSHQGKGLATRAAVMMACFGFHRLHLTRIEILAAERNLPSRRVAEKTGAQFECLARNRLVLHGVPCRAAVYSLVPESFAPPPRGR</sequence>
<dbReference type="PANTHER" id="PTHR43441">
    <property type="entry name" value="RIBOSOMAL-PROTEIN-SERINE ACETYLTRANSFERASE"/>
    <property type="match status" value="1"/>
</dbReference>
<dbReference type="Gene3D" id="3.40.630.30">
    <property type="match status" value="1"/>
</dbReference>
<reference evidence="2 3" key="1">
    <citation type="submission" date="2019-07" db="EMBL/GenBank/DDBJ databases">
        <title>Genome sequencing of lignin-degrading bacterial isolates.</title>
        <authorList>
            <person name="Gladden J."/>
        </authorList>
    </citation>
    <scope>NUCLEOTIDE SEQUENCE [LARGE SCALE GENOMIC DNA]</scope>
    <source>
        <strain evidence="2 3">J11</strain>
    </source>
</reference>
<dbReference type="InterPro" id="IPR000182">
    <property type="entry name" value="GNAT_dom"/>
</dbReference>
<accession>A0A562BAR8</accession>
<evidence type="ECO:0000313" key="2">
    <source>
        <dbReference type="EMBL" id="TWG82253.1"/>
    </source>
</evidence>
<keyword evidence="2" id="KW-0808">Transferase</keyword>
<dbReference type="OrthoDB" id="5292292at2"/>
<dbReference type="PROSITE" id="PS51186">
    <property type="entry name" value="GNAT"/>
    <property type="match status" value="1"/>
</dbReference>
<feature type="domain" description="N-acetyltransferase" evidence="1">
    <location>
        <begin position="16"/>
        <end position="175"/>
    </location>
</feature>
<dbReference type="PANTHER" id="PTHR43441:SF10">
    <property type="entry name" value="ACETYLTRANSFERASE"/>
    <property type="match status" value="1"/>
</dbReference>
<dbReference type="Proteomes" id="UP000318141">
    <property type="component" value="Unassembled WGS sequence"/>
</dbReference>